<comment type="pathway">
    <text evidence="2 12">Cofactor biosynthesis; NAD(+) biosynthesis; iminoaspartate from L-aspartate (oxidase route): step 1/1.</text>
</comment>
<keyword evidence="17" id="KW-1185">Reference proteome</keyword>
<dbReference type="Gene3D" id="3.50.50.60">
    <property type="entry name" value="FAD/NAD(P)-binding domain"/>
    <property type="match status" value="1"/>
</dbReference>
<dbReference type="RefSeq" id="WP_006637837.1">
    <property type="nucleotide sequence ID" value="NZ_CABJEH010000003.1"/>
</dbReference>
<keyword evidence="8 12" id="KW-0274">FAD</keyword>
<dbReference type="Pfam" id="PF02910">
    <property type="entry name" value="Succ_DH_flav_C"/>
    <property type="match status" value="1"/>
</dbReference>
<evidence type="ECO:0000256" key="13">
    <source>
        <dbReference type="SAM" id="SignalP"/>
    </source>
</evidence>
<name>A0ABN5AG17_9BACI</name>
<evidence type="ECO:0000313" key="17">
    <source>
        <dbReference type="Proteomes" id="UP000196877"/>
    </source>
</evidence>
<evidence type="ECO:0000256" key="9">
    <source>
        <dbReference type="ARBA" id="ARBA00023002"/>
    </source>
</evidence>
<comment type="similarity">
    <text evidence="3 12">Belongs to the FAD-dependent oxidoreductase 2 family. NadB subfamily.</text>
</comment>
<dbReference type="GeneID" id="92854410"/>
<comment type="subcellular location">
    <subcellularLocation>
        <location evidence="12">Cytoplasm</location>
    </subcellularLocation>
</comment>
<evidence type="ECO:0000256" key="5">
    <source>
        <dbReference type="ARBA" id="ARBA00021901"/>
    </source>
</evidence>
<accession>A0ABN5AG17</accession>
<comment type="cofactor">
    <cofactor evidence="1 12">
        <name>FAD</name>
        <dbReference type="ChEBI" id="CHEBI:57692"/>
    </cofactor>
</comment>
<evidence type="ECO:0000259" key="15">
    <source>
        <dbReference type="Pfam" id="PF02910"/>
    </source>
</evidence>
<dbReference type="InterPro" id="IPR015939">
    <property type="entry name" value="Fum_Rdtase/Succ_DH_flav-like_C"/>
</dbReference>
<organism evidence="16 17">
    <name type="scientific">Bacillus sonorensis</name>
    <dbReference type="NCBI Taxonomy" id="119858"/>
    <lineage>
        <taxon>Bacteria</taxon>
        <taxon>Bacillati</taxon>
        <taxon>Bacillota</taxon>
        <taxon>Bacilli</taxon>
        <taxon>Bacillales</taxon>
        <taxon>Bacillaceae</taxon>
        <taxon>Bacillus</taxon>
    </lineage>
</organism>
<dbReference type="NCBIfam" id="TIGR00551">
    <property type="entry name" value="nadB"/>
    <property type="match status" value="1"/>
</dbReference>
<keyword evidence="13" id="KW-0732">Signal</keyword>
<gene>
    <name evidence="16" type="primary">nadB</name>
    <name evidence="16" type="ORF">S101395_01575</name>
</gene>
<dbReference type="InterPro" id="IPR037099">
    <property type="entry name" value="Fum_R/Succ_DH_flav-like_C_sf"/>
</dbReference>
<dbReference type="NCBIfam" id="NF005978">
    <property type="entry name" value="PRK08071.1"/>
    <property type="match status" value="1"/>
</dbReference>
<dbReference type="SUPFAM" id="SSF51905">
    <property type="entry name" value="FAD/NAD(P)-binding domain"/>
    <property type="match status" value="1"/>
</dbReference>
<keyword evidence="6 12" id="KW-0285">Flavoprotein</keyword>
<feature type="domain" description="Fumarate reductase/succinate dehydrogenase flavoprotein-like C-terminal" evidence="15">
    <location>
        <begin position="414"/>
        <end position="506"/>
    </location>
</feature>
<evidence type="ECO:0000256" key="6">
    <source>
        <dbReference type="ARBA" id="ARBA00022630"/>
    </source>
</evidence>
<evidence type="ECO:0000256" key="3">
    <source>
        <dbReference type="ARBA" id="ARBA00008562"/>
    </source>
</evidence>
<sequence>MSCQTIIVVGAGAAALSFAAAMPPSYEVIVITKESVHDSNSTLAQGGIATSIMPEDSIVQHAEDTLYAGCGHNHVETVNDAIVDGHRLVHELISQAFPFDKDQQGRLRLGKEGAHSANRILHAGGDATGRMLIRHLADKLGSNVVLKEYEAAADLWIENGCCAGVWTKDSTGEVRLRKADGVVLATGGCGNLFQMHTNDRSVTSDGLSLAYRAGAELTDLEFVQFHPTLLVKKGLALGLVSEAVRGEGAVLIDENGQRVMEGVHPMKDLAPRDIVSRAIHHKQKAGSRIFLDITSIPDFTQRFPTISSLCDKAGISIEQGRLPVSPGMHFLMGGVSVNRWGETAVPHLYVVGEAACTGFHGANRLASNSLLECLVYGKRAAERIQTMKHRMPLSGKAPKPEEIVFSVPECSLEDIQKNMTAHVSMIRSEAELRNVRNWLEEMPVQRINVKDITKAELELAHSWQTAKLMTDSALLRTESRGGHFRSDFPARDDANWKGKQIVHSKGRIAIRHNEGIVNHAAAHA</sequence>
<dbReference type="Gene3D" id="3.90.700.10">
    <property type="entry name" value="Succinate dehydrogenase/fumarate reductase flavoprotein, catalytic domain"/>
    <property type="match status" value="1"/>
</dbReference>
<reference evidence="16 17" key="1">
    <citation type="submission" date="2017-06" db="EMBL/GenBank/DDBJ databases">
        <title>Genome sequence of Bacillus sonorensis strain SRCM101395.</title>
        <authorList>
            <person name="Cho S.H."/>
        </authorList>
    </citation>
    <scope>NUCLEOTIDE SEQUENCE [LARGE SCALE GENOMIC DNA]</scope>
    <source>
        <strain evidence="16 17">SRCM101395</strain>
    </source>
</reference>
<feature type="domain" description="FAD-dependent oxidoreductase 2 FAD-binding" evidence="14">
    <location>
        <begin position="6"/>
        <end position="370"/>
    </location>
</feature>
<dbReference type="EMBL" id="CP021920">
    <property type="protein sequence ID" value="ASB88084.1"/>
    <property type="molecule type" value="Genomic_DNA"/>
</dbReference>
<comment type="function">
    <text evidence="12">Catalyzes the oxidation of L-aspartate to iminoaspartate.</text>
</comment>
<protein>
    <recommendedName>
        <fullName evidence="5 11">L-aspartate oxidase</fullName>
        <ecNumber evidence="4 11">1.4.3.16</ecNumber>
    </recommendedName>
</protein>
<dbReference type="InterPro" id="IPR003953">
    <property type="entry name" value="FAD-dep_OxRdtase_2_FAD-bd"/>
</dbReference>
<evidence type="ECO:0000256" key="11">
    <source>
        <dbReference type="NCBIfam" id="TIGR00551"/>
    </source>
</evidence>
<comment type="catalytic activity">
    <reaction evidence="10">
        <text>L-aspartate + O2 = iminosuccinate + H2O2</text>
        <dbReference type="Rhea" id="RHEA:25876"/>
        <dbReference type="ChEBI" id="CHEBI:15379"/>
        <dbReference type="ChEBI" id="CHEBI:16240"/>
        <dbReference type="ChEBI" id="CHEBI:29991"/>
        <dbReference type="ChEBI" id="CHEBI:77875"/>
        <dbReference type="EC" id="1.4.3.16"/>
    </reaction>
    <physiologicalReaction direction="left-to-right" evidence="10">
        <dbReference type="Rhea" id="RHEA:25877"/>
    </physiologicalReaction>
</comment>
<dbReference type="GO" id="GO:0008734">
    <property type="term" value="F:L-aspartate oxidase activity"/>
    <property type="evidence" value="ECO:0007669"/>
    <property type="project" value="UniProtKB-EC"/>
</dbReference>
<dbReference type="Proteomes" id="UP000196877">
    <property type="component" value="Chromosome"/>
</dbReference>
<evidence type="ECO:0000256" key="10">
    <source>
        <dbReference type="ARBA" id="ARBA00048305"/>
    </source>
</evidence>
<evidence type="ECO:0000256" key="4">
    <source>
        <dbReference type="ARBA" id="ARBA00012173"/>
    </source>
</evidence>
<dbReference type="InterPro" id="IPR005288">
    <property type="entry name" value="NadB"/>
</dbReference>
<dbReference type="EC" id="1.4.3.16" evidence="4 11"/>
<keyword evidence="7 12" id="KW-0662">Pyridine nucleotide biosynthesis</keyword>
<dbReference type="Gene3D" id="1.20.58.100">
    <property type="entry name" value="Fumarate reductase/succinate dehydrogenase flavoprotein-like, C-terminal domain"/>
    <property type="match status" value="1"/>
</dbReference>
<evidence type="ECO:0000259" key="14">
    <source>
        <dbReference type="Pfam" id="PF00890"/>
    </source>
</evidence>
<evidence type="ECO:0000256" key="1">
    <source>
        <dbReference type="ARBA" id="ARBA00001974"/>
    </source>
</evidence>
<dbReference type="Pfam" id="PF00890">
    <property type="entry name" value="FAD_binding_2"/>
    <property type="match status" value="1"/>
</dbReference>
<proteinExistence type="inferred from homology"/>
<dbReference type="SUPFAM" id="SSF46977">
    <property type="entry name" value="Succinate dehydrogenase/fumarate reductase flavoprotein C-terminal domain"/>
    <property type="match status" value="1"/>
</dbReference>
<feature type="signal peptide" evidence="13">
    <location>
        <begin position="1"/>
        <end position="19"/>
    </location>
</feature>
<dbReference type="SUPFAM" id="SSF56425">
    <property type="entry name" value="Succinate dehydrogenase/fumarate reductase flavoprotein, catalytic domain"/>
    <property type="match status" value="1"/>
</dbReference>
<feature type="chain" id="PRO_5045398831" description="L-aspartate oxidase" evidence="13">
    <location>
        <begin position="20"/>
        <end position="524"/>
    </location>
</feature>
<evidence type="ECO:0000256" key="8">
    <source>
        <dbReference type="ARBA" id="ARBA00022827"/>
    </source>
</evidence>
<evidence type="ECO:0000256" key="7">
    <source>
        <dbReference type="ARBA" id="ARBA00022642"/>
    </source>
</evidence>
<dbReference type="InterPro" id="IPR027477">
    <property type="entry name" value="Succ_DH/fumarate_Rdtase_cat_sf"/>
</dbReference>
<evidence type="ECO:0000256" key="12">
    <source>
        <dbReference type="RuleBase" id="RU362049"/>
    </source>
</evidence>
<dbReference type="InterPro" id="IPR036188">
    <property type="entry name" value="FAD/NAD-bd_sf"/>
</dbReference>
<evidence type="ECO:0000256" key="2">
    <source>
        <dbReference type="ARBA" id="ARBA00004950"/>
    </source>
</evidence>
<evidence type="ECO:0000313" key="16">
    <source>
        <dbReference type="EMBL" id="ASB88084.1"/>
    </source>
</evidence>
<dbReference type="PANTHER" id="PTHR42716:SF2">
    <property type="entry name" value="L-ASPARTATE OXIDASE, CHLOROPLASTIC"/>
    <property type="match status" value="1"/>
</dbReference>
<dbReference type="PANTHER" id="PTHR42716">
    <property type="entry name" value="L-ASPARTATE OXIDASE"/>
    <property type="match status" value="1"/>
</dbReference>
<keyword evidence="9 12" id="KW-0560">Oxidoreductase</keyword>